<organism evidence="8 9">
    <name type="scientific">Dictyobacter halimunensis</name>
    <dbReference type="NCBI Taxonomy" id="3026934"/>
    <lineage>
        <taxon>Bacteria</taxon>
        <taxon>Bacillati</taxon>
        <taxon>Chloroflexota</taxon>
        <taxon>Ktedonobacteria</taxon>
        <taxon>Ktedonobacterales</taxon>
        <taxon>Dictyobacteraceae</taxon>
        <taxon>Dictyobacter</taxon>
    </lineage>
</organism>
<dbReference type="Proteomes" id="UP001344906">
    <property type="component" value="Unassembled WGS sequence"/>
</dbReference>
<evidence type="ECO:0000313" key="9">
    <source>
        <dbReference type="Proteomes" id="UP001344906"/>
    </source>
</evidence>
<comment type="similarity">
    <text evidence="2">Belongs to the UPF0324 family.</text>
</comment>
<feature type="transmembrane region" description="Helical" evidence="7">
    <location>
        <begin position="309"/>
        <end position="329"/>
    </location>
</feature>
<feature type="transmembrane region" description="Helical" evidence="7">
    <location>
        <begin position="283"/>
        <end position="303"/>
    </location>
</feature>
<comment type="caution">
    <text evidence="8">The sequence shown here is derived from an EMBL/GenBank/DDBJ whole genome shotgun (WGS) entry which is preliminary data.</text>
</comment>
<evidence type="ECO:0000256" key="7">
    <source>
        <dbReference type="SAM" id="Phobius"/>
    </source>
</evidence>
<gene>
    <name evidence="8" type="ORF">KDH_19610</name>
</gene>
<dbReference type="PANTHER" id="PTHR30106:SF2">
    <property type="entry name" value="UPF0324 INNER MEMBRANE PROTEIN YEIH"/>
    <property type="match status" value="1"/>
</dbReference>
<feature type="transmembrane region" description="Helical" evidence="7">
    <location>
        <begin position="179"/>
        <end position="199"/>
    </location>
</feature>
<evidence type="ECO:0000256" key="1">
    <source>
        <dbReference type="ARBA" id="ARBA00004651"/>
    </source>
</evidence>
<proteinExistence type="inferred from homology"/>
<dbReference type="Pfam" id="PF03601">
    <property type="entry name" value="Cons_hypoth698"/>
    <property type="match status" value="1"/>
</dbReference>
<feature type="transmembrane region" description="Helical" evidence="7">
    <location>
        <begin position="245"/>
        <end position="262"/>
    </location>
</feature>
<dbReference type="InterPro" id="IPR018383">
    <property type="entry name" value="UPF0324_pro"/>
</dbReference>
<feature type="transmembrane region" description="Helical" evidence="7">
    <location>
        <begin position="118"/>
        <end position="134"/>
    </location>
</feature>
<sequence length="367" mass="38967">MQIQEQTNGIDIQSASNTSSRVREPDRQAPRWSFWAGIALTALIGLVAYWLAPLPGLAIMGSLTIALILGLAWRVTLKLPMNLTSGVRFSAQKILRLGIILTGVRLNFQLIASSGLQILVLDGLLILFGLTVLPRIGRLLGLSKNFAFLLSVGQSICGASAVGAIAALMPENDEEDTSLAVAVCGIVGTIGVLGFTFIAPLIHLHGTWYGILSGSTLHEIAQVIAAGPAGGPGAAEVATVVKLTRVVYLAPVALVLAFLFTYKAQRQATDGSQGHLKLSKLPIPWFVLGFLLVGAINSFGWFSKDIANLVLQASIFLMVMAMAAMGLLVDVSKLRRHGWRVLGTSLLTLAIFILTSTLLTFPLGLAH</sequence>
<feature type="transmembrane region" description="Helical" evidence="7">
    <location>
        <begin position="57"/>
        <end position="73"/>
    </location>
</feature>
<keyword evidence="6 7" id="KW-0472">Membrane</keyword>
<dbReference type="PANTHER" id="PTHR30106">
    <property type="entry name" value="INNER MEMBRANE PROTEIN YEIH-RELATED"/>
    <property type="match status" value="1"/>
</dbReference>
<keyword evidence="5 7" id="KW-1133">Transmembrane helix</keyword>
<dbReference type="RefSeq" id="WP_338249166.1">
    <property type="nucleotide sequence ID" value="NZ_BSRI01000001.1"/>
</dbReference>
<accession>A0ABQ6FRR3</accession>
<evidence type="ECO:0000256" key="3">
    <source>
        <dbReference type="ARBA" id="ARBA00022475"/>
    </source>
</evidence>
<evidence type="ECO:0000256" key="5">
    <source>
        <dbReference type="ARBA" id="ARBA00022989"/>
    </source>
</evidence>
<keyword evidence="3" id="KW-1003">Cell membrane</keyword>
<feature type="transmembrane region" description="Helical" evidence="7">
    <location>
        <begin position="341"/>
        <end position="365"/>
    </location>
</feature>
<dbReference type="EMBL" id="BSRI01000001">
    <property type="protein sequence ID" value="GLV55114.1"/>
    <property type="molecule type" value="Genomic_DNA"/>
</dbReference>
<feature type="transmembrane region" description="Helical" evidence="7">
    <location>
        <begin position="206"/>
        <end position="225"/>
    </location>
</feature>
<evidence type="ECO:0000256" key="6">
    <source>
        <dbReference type="ARBA" id="ARBA00023136"/>
    </source>
</evidence>
<protein>
    <submittedName>
        <fullName evidence="8">Membrane protein</fullName>
    </submittedName>
</protein>
<name>A0ABQ6FRR3_9CHLR</name>
<evidence type="ECO:0000256" key="2">
    <source>
        <dbReference type="ARBA" id="ARBA00007977"/>
    </source>
</evidence>
<feature type="transmembrane region" description="Helical" evidence="7">
    <location>
        <begin position="146"/>
        <end position="167"/>
    </location>
</feature>
<reference evidence="8 9" key="1">
    <citation type="submission" date="2023-02" db="EMBL/GenBank/DDBJ databases">
        <title>Dictyobacter halimunensis sp. nov., a new member of the class Ktedonobacteria from forest soil in a geothermal area.</title>
        <authorList>
            <person name="Rachmania M.K."/>
            <person name="Ningsih F."/>
            <person name="Sakai Y."/>
            <person name="Yabe S."/>
            <person name="Yokota A."/>
            <person name="Sjamsuridzal W."/>
        </authorList>
    </citation>
    <scope>NUCLEOTIDE SEQUENCE [LARGE SCALE GENOMIC DNA]</scope>
    <source>
        <strain evidence="8 9">S3.2.2.5</strain>
    </source>
</reference>
<feature type="transmembrane region" description="Helical" evidence="7">
    <location>
        <begin position="32"/>
        <end position="51"/>
    </location>
</feature>
<evidence type="ECO:0000313" key="8">
    <source>
        <dbReference type="EMBL" id="GLV55114.1"/>
    </source>
</evidence>
<keyword evidence="9" id="KW-1185">Reference proteome</keyword>
<comment type="subcellular location">
    <subcellularLocation>
        <location evidence="1">Cell membrane</location>
        <topology evidence="1">Multi-pass membrane protein</topology>
    </subcellularLocation>
</comment>
<evidence type="ECO:0000256" key="4">
    <source>
        <dbReference type="ARBA" id="ARBA00022692"/>
    </source>
</evidence>
<keyword evidence="4 7" id="KW-0812">Transmembrane</keyword>
<feature type="transmembrane region" description="Helical" evidence="7">
    <location>
        <begin position="94"/>
        <end position="112"/>
    </location>
</feature>